<accession>A0A2A9DTQ8</accession>
<gene>
    <name evidence="1" type="ORF">ATJ78_0661</name>
</gene>
<comment type="caution">
    <text evidence="1">The sequence shown here is derived from an EMBL/GenBank/DDBJ whole genome shotgun (WGS) entry which is preliminary data.</text>
</comment>
<keyword evidence="2" id="KW-1185">Reference proteome</keyword>
<proteinExistence type="predicted"/>
<sequence length="65" mass="7100">MARTPAAVQQADAEAKARLEFADAALALAGHEVTDPQLREIVERTARNELLPDEAIALIRRHIQG</sequence>
<organism evidence="1 2">
    <name type="scientific">Paramicrobacterium agarici</name>
    <dbReference type="NCBI Taxonomy" id="630514"/>
    <lineage>
        <taxon>Bacteria</taxon>
        <taxon>Bacillati</taxon>
        <taxon>Actinomycetota</taxon>
        <taxon>Actinomycetes</taxon>
        <taxon>Micrococcales</taxon>
        <taxon>Microbacteriaceae</taxon>
        <taxon>Paramicrobacterium</taxon>
    </lineage>
</organism>
<dbReference type="EMBL" id="PDJE01000001">
    <property type="protein sequence ID" value="PFG29746.1"/>
    <property type="molecule type" value="Genomic_DNA"/>
</dbReference>
<evidence type="ECO:0000313" key="1">
    <source>
        <dbReference type="EMBL" id="PFG29746.1"/>
    </source>
</evidence>
<reference evidence="1 2" key="1">
    <citation type="submission" date="2017-10" db="EMBL/GenBank/DDBJ databases">
        <title>Sequencing the genomes of 1000 actinobacteria strains.</title>
        <authorList>
            <person name="Klenk H.-P."/>
        </authorList>
    </citation>
    <scope>NUCLEOTIDE SEQUENCE [LARGE SCALE GENOMIC DNA]</scope>
    <source>
        <strain evidence="1 2">DSM 21798</strain>
    </source>
</reference>
<dbReference type="RefSeq" id="WP_098406289.1">
    <property type="nucleotide sequence ID" value="NZ_PDJE01000001.1"/>
</dbReference>
<dbReference type="AlphaFoldDB" id="A0A2A9DTQ8"/>
<protein>
    <recommendedName>
        <fullName evidence="3">Antitoxin VbhA domain-containing protein</fullName>
    </recommendedName>
</protein>
<evidence type="ECO:0008006" key="3">
    <source>
        <dbReference type="Google" id="ProtNLM"/>
    </source>
</evidence>
<dbReference type="Proteomes" id="UP000221369">
    <property type="component" value="Unassembled WGS sequence"/>
</dbReference>
<name>A0A2A9DTQ8_9MICO</name>
<evidence type="ECO:0000313" key="2">
    <source>
        <dbReference type="Proteomes" id="UP000221369"/>
    </source>
</evidence>